<evidence type="ECO:0000256" key="4">
    <source>
        <dbReference type="SAM" id="MobiDB-lite"/>
    </source>
</evidence>
<keyword evidence="2" id="KW-0804">Transcription</keyword>
<dbReference type="GO" id="GO:0006357">
    <property type="term" value="P:regulation of transcription by RNA polymerase II"/>
    <property type="evidence" value="ECO:0007669"/>
    <property type="project" value="TreeGrafter"/>
</dbReference>
<keyword evidence="1" id="KW-0805">Transcription regulation</keyword>
<dbReference type="InterPro" id="IPR001606">
    <property type="entry name" value="ARID_dom"/>
</dbReference>
<gene>
    <name evidence="6" type="ORF">K469DRAFT_607621</name>
</gene>
<dbReference type="InterPro" id="IPR051232">
    <property type="entry name" value="ARID/SWI1_ChromRemod"/>
</dbReference>
<feature type="compositionally biased region" description="Low complexity" evidence="4">
    <location>
        <begin position="62"/>
        <end position="73"/>
    </location>
</feature>
<dbReference type="Proteomes" id="UP000800200">
    <property type="component" value="Unassembled WGS sequence"/>
</dbReference>
<dbReference type="PROSITE" id="PS51011">
    <property type="entry name" value="ARID"/>
    <property type="match status" value="1"/>
</dbReference>
<keyword evidence="3" id="KW-0539">Nucleus</keyword>
<sequence>MFNNSLPDAESNFIDPSMFGNNPRLQNGAARNPYPVNSMVPSKRPREDSTGASLSRSQTPAQQQGQFGFQGNQHSGPQPLQVPSPFSHLQSSAANTPSPTLQNQNFRPGAVPPQRMQTVSPAQNPNGPQMSPMNFMQGSPMPQGYNQNFGNQFQVQPVQLSHNLQSRQQEAQRQYTMRLQAQQHQLGSLAASNMAAQQRHQAGQMLGSTTQHPGMQRSMNPVQVQNQQAQARQSMENFLKNVSALMAQLGQQFNPQPHIAGRPINLQQLYYAVMKLKGSKYITQTGSWPRVAQMMGLDPRQLPTVAEELRVTYEQNLGPYEAAYLAKQQQMKSMNPQQAQMGGMGSAPQFGQQMSPTKPMPQGTQNNMSAQQQYLQQLQRTQAMQQQQIEHSTPIKNNAAMANVNGWSTPQLDGKMPANALGQHRKSLSRQLEATPPQGQGPGFPSPSPGPDKMRESVPPSVPPTTNGVVKVPNNDVDKDVYVPYERILESWGGLDVKAPGLLDKVERDRIMTTMNVPALGEMGVIDIRALTMSIQSGLHREVRLALDVLSKLSHEQQVTLELEKCEDLIDVLVECAEDQLDALSEENPEVSDILDLTPYEDVIRNCRAEVESVQDIPEFGTKAYDLDRTADRLIAITTILRNLSFFEFNHSLLASPPVLKFLSNAIRLVGTRVLLLRSHINTADFMKDLITFFSNTSDKIVLPSREEAYAILQFLCSFAPCPRPGTPVKFTSYNPQIHRYLPPAVDSLAKLLARDDPNRTYYKHVFAAEATSTPPYDLLTRAFALAISVVPDRAARPLRSIDEKRIAEARKPYLMQGMLAGDILASLAPGPDSGVCRSWLEAEDGWAASLLRFAVFLCGNDARPPPPPQGGRPHQRLEQDTHGFQLIIHRALSMLKRLGEKSKGGEVLVKGEQTNGHAEHDEDEDDNMEMIIGGGSKWRVKADVLPKKEMLLGALLTANIDPFALRQLCNFGNLDDF</sequence>
<evidence type="ECO:0000256" key="2">
    <source>
        <dbReference type="ARBA" id="ARBA00023163"/>
    </source>
</evidence>
<dbReference type="InterPro" id="IPR036431">
    <property type="entry name" value="ARID_dom_sf"/>
</dbReference>
<evidence type="ECO:0000256" key="3">
    <source>
        <dbReference type="ARBA" id="ARBA00023242"/>
    </source>
</evidence>
<dbReference type="GO" id="GO:0000976">
    <property type="term" value="F:transcription cis-regulatory region binding"/>
    <property type="evidence" value="ECO:0007669"/>
    <property type="project" value="TreeGrafter"/>
</dbReference>
<keyword evidence="7" id="KW-1185">Reference proteome</keyword>
<reference evidence="6" key="1">
    <citation type="journal article" date="2020" name="Stud. Mycol.">
        <title>101 Dothideomycetes genomes: a test case for predicting lifestyles and emergence of pathogens.</title>
        <authorList>
            <person name="Haridas S."/>
            <person name="Albert R."/>
            <person name="Binder M."/>
            <person name="Bloem J."/>
            <person name="Labutti K."/>
            <person name="Salamov A."/>
            <person name="Andreopoulos B."/>
            <person name="Baker S."/>
            <person name="Barry K."/>
            <person name="Bills G."/>
            <person name="Bluhm B."/>
            <person name="Cannon C."/>
            <person name="Castanera R."/>
            <person name="Culley D."/>
            <person name="Daum C."/>
            <person name="Ezra D."/>
            <person name="Gonzalez J."/>
            <person name="Henrissat B."/>
            <person name="Kuo A."/>
            <person name="Liang C."/>
            <person name="Lipzen A."/>
            <person name="Lutzoni F."/>
            <person name="Magnuson J."/>
            <person name="Mondo S."/>
            <person name="Nolan M."/>
            <person name="Ohm R."/>
            <person name="Pangilinan J."/>
            <person name="Park H.-J."/>
            <person name="Ramirez L."/>
            <person name="Alfaro M."/>
            <person name="Sun H."/>
            <person name="Tritt A."/>
            <person name="Yoshinaga Y."/>
            <person name="Zwiers L.-H."/>
            <person name="Turgeon B."/>
            <person name="Goodwin S."/>
            <person name="Spatafora J."/>
            <person name="Crous P."/>
            <person name="Grigoriev I."/>
        </authorList>
    </citation>
    <scope>NUCLEOTIDE SEQUENCE</scope>
    <source>
        <strain evidence="6">CBS 207.26</strain>
    </source>
</reference>
<name>A0A6A6DD95_9PEZI</name>
<dbReference type="SMART" id="SM01014">
    <property type="entry name" value="ARID"/>
    <property type="match status" value="1"/>
</dbReference>
<dbReference type="PANTHER" id="PTHR13964:SF27">
    <property type="entry name" value="HAT-TRICK, ISOFORM D"/>
    <property type="match status" value="1"/>
</dbReference>
<feature type="compositionally biased region" description="Polar residues" evidence="4">
    <location>
        <begin position="115"/>
        <end position="137"/>
    </location>
</feature>
<evidence type="ECO:0000313" key="7">
    <source>
        <dbReference type="Proteomes" id="UP000800200"/>
    </source>
</evidence>
<organism evidence="6 7">
    <name type="scientific">Zopfia rhizophila CBS 207.26</name>
    <dbReference type="NCBI Taxonomy" id="1314779"/>
    <lineage>
        <taxon>Eukaryota</taxon>
        <taxon>Fungi</taxon>
        <taxon>Dikarya</taxon>
        <taxon>Ascomycota</taxon>
        <taxon>Pezizomycotina</taxon>
        <taxon>Dothideomycetes</taxon>
        <taxon>Dothideomycetes incertae sedis</taxon>
        <taxon>Zopfiaceae</taxon>
        <taxon>Zopfia</taxon>
    </lineage>
</organism>
<feature type="region of interest" description="Disordered" evidence="4">
    <location>
        <begin position="1"/>
        <end position="149"/>
    </location>
</feature>
<dbReference type="AlphaFoldDB" id="A0A6A6DD95"/>
<dbReference type="Gene3D" id="1.10.150.60">
    <property type="entry name" value="ARID DNA-binding domain"/>
    <property type="match status" value="1"/>
</dbReference>
<proteinExistence type="predicted"/>
<evidence type="ECO:0000313" key="6">
    <source>
        <dbReference type="EMBL" id="KAF2176332.1"/>
    </source>
</evidence>
<feature type="region of interest" description="Disordered" evidence="4">
    <location>
        <begin position="910"/>
        <end position="929"/>
    </location>
</feature>
<dbReference type="EMBL" id="ML994710">
    <property type="protein sequence ID" value="KAF2176332.1"/>
    <property type="molecule type" value="Genomic_DNA"/>
</dbReference>
<dbReference type="SUPFAM" id="SSF46774">
    <property type="entry name" value="ARID-like"/>
    <property type="match status" value="1"/>
</dbReference>
<dbReference type="SMART" id="SM00501">
    <property type="entry name" value="BRIGHT"/>
    <property type="match status" value="1"/>
</dbReference>
<dbReference type="OrthoDB" id="1938591at2759"/>
<dbReference type="PANTHER" id="PTHR13964">
    <property type="entry name" value="RBP-RELATED"/>
    <property type="match status" value="1"/>
</dbReference>
<feature type="domain" description="ARID" evidence="5">
    <location>
        <begin position="232"/>
        <end position="325"/>
    </location>
</feature>
<evidence type="ECO:0000256" key="1">
    <source>
        <dbReference type="ARBA" id="ARBA00023015"/>
    </source>
</evidence>
<feature type="region of interest" description="Disordered" evidence="4">
    <location>
        <begin position="337"/>
        <end position="366"/>
    </location>
</feature>
<feature type="region of interest" description="Disordered" evidence="4">
    <location>
        <begin position="423"/>
        <end position="473"/>
    </location>
</feature>
<feature type="compositionally biased region" description="Polar residues" evidence="4">
    <location>
        <begin position="87"/>
        <end position="106"/>
    </location>
</feature>
<accession>A0A6A6DD95</accession>
<dbReference type="CDD" id="cd16871">
    <property type="entry name" value="ARID_Swi1p-like"/>
    <property type="match status" value="1"/>
</dbReference>
<protein>
    <recommendedName>
        <fullName evidence="5">ARID domain-containing protein</fullName>
    </recommendedName>
</protein>
<dbReference type="Pfam" id="PF01388">
    <property type="entry name" value="ARID"/>
    <property type="match status" value="1"/>
</dbReference>
<feature type="compositionally biased region" description="Polar residues" evidence="4">
    <location>
        <begin position="50"/>
        <end position="61"/>
    </location>
</feature>
<dbReference type="GO" id="GO:0016514">
    <property type="term" value="C:SWI/SNF complex"/>
    <property type="evidence" value="ECO:0007669"/>
    <property type="project" value="TreeGrafter"/>
</dbReference>
<evidence type="ECO:0000259" key="5">
    <source>
        <dbReference type="PROSITE" id="PS51011"/>
    </source>
</evidence>